<protein>
    <recommendedName>
        <fullName evidence="1">DUF6455 domain-containing protein</fullName>
    </recommendedName>
</protein>
<feature type="domain" description="DUF6455" evidence="1">
    <location>
        <begin position="1"/>
        <end position="83"/>
    </location>
</feature>
<dbReference type="InterPro" id="IPR045601">
    <property type="entry name" value="DUF6455"/>
</dbReference>
<reference evidence="2 3" key="1">
    <citation type="submission" date="2016-10" db="EMBL/GenBank/DDBJ databases">
        <authorList>
            <person name="de Groot N.N."/>
        </authorList>
    </citation>
    <scope>NUCLEOTIDE SEQUENCE [LARGE SCALE GENOMIC DNA]</scope>
    <source>
        <strain evidence="2 3">DSM 27842</strain>
    </source>
</reference>
<dbReference type="Proteomes" id="UP000198893">
    <property type="component" value="Unassembled WGS sequence"/>
</dbReference>
<dbReference type="RefSeq" id="WP_093116787.1">
    <property type="nucleotide sequence ID" value="NZ_FODS01000006.1"/>
</dbReference>
<dbReference type="EMBL" id="FODS01000006">
    <property type="protein sequence ID" value="SEO49243.1"/>
    <property type="molecule type" value="Genomic_DNA"/>
</dbReference>
<sequence>MSFFKKINDRTDLMSEMARRVGVDWSRIVGDSPERVRAFREAALICTQCTAEGPCRAWQASHDHAEAAPGYCLNRERLAALKDA</sequence>
<keyword evidence="3" id="KW-1185">Reference proteome</keyword>
<dbReference type="AlphaFoldDB" id="A0A1H8Q659"/>
<organism evidence="2 3">
    <name type="scientific">Salinihabitans flavidus</name>
    <dbReference type="NCBI Taxonomy" id="569882"/>
    <lineage>
        <taxon>Bacteria</taxon>
        <taxon>Pseudomonadati</taxon>
        <taxon>Pseudomonadota</taxon>
        <taxon>Alphaproteobacteria</taxon>
        <taxon>Rhodobacterales</taxon>
        <taxon>Roseobacteraceae</taxon>
        <taxon>Salinihabitans</taxon>
    </lineage>
</organism>
<evidence type="ECO:0000313" key="3">
    <source>
        <dbReference type="Proteomes" id="UP000198893"/>
    </source>
</evidence>
<evidence type="ECO:0000259" key="1">
    <source>
        <dbReference type="Pfam" id="PF20056"/>
    </source>
</evidence>
<evidence type="ECO:0000313" key="2">
    <source>
        <dbReference type="EMBL" id="SEO49243.1"/>
    </source>
</evidence>
<name>A0A1H8Q659_9RHOB</name>
<gene>
    <name evidence="2" type="ORF">SAMN04490248_10611</name>
</gene>
<dbReference type="STRING" id="569882.SAMN04490248_10611"/>
<proteinExistence type="predicted"/>
<dbReference type="Pfam" id="PF20056">
    <property type="entry name" value="DUF6455"/>
    <property type="match status" value="1"/>
</dbReference>
<dbReference type="OrthoDB" id="7961152at2"/>
<accession>A0A1H8Q659</accession>